<feature type="region of interest" description="Disordered" evidence="1">
    <location>
        <begin position="390"/>
        <end position="432"/>
    </location>
</feature>
<feature type="region of interest" description="Disordered" evidence="1">
    <location>
        <begin position="1"/>
        <end position="29"/>
    </location>
</feature>
<organism evidence="2 3">
    <name type="scientific">Cylindrotheca closterium</name>
    <dbReference type="NCBI Taxonomy" id="2856"/>
    <lineage>
        <taxon>Eukaryota</taxon>
        <taxon>Sar</taxon>
        <taxon>Stramenopiles</taxon>
        <taxon>Ochrophyta</taxon>
        <taxon>Bacillariophyta</taxon>
        <taxon>Bacillariophyceae</taxon>
        <taxon>Bacillariophycidae</taxon>
        <taxon>Bacillariales</taxon>
        <taxon>Bacillariaceae</taxon>
        <taxon>Cylindrotheca</taxon>
    </lineage>
</organism>
<evidence type="ECO:0000256" key="1">
    <source>
        <dbReference type="SAM" id="MobiDB-lite"/>
    </source>
</evidence>
<evidence type="ECO:0000313" key="3">
    <source>
        <dbReference type="Proteomes" id="UP001295423"/>
    </source>
</evidence>
<feature type="compositionally biased region" description="Basic and acidic residues" evidence="1">
    <location>
        <begin position="152"/>
        <end position="164"/>
    </location>
</feature>
<dbReference type="Proteomes" id="UP001295423">
    <property type="component" value="Unassembled WGS sequence"/>
</dbReference>
<feature type="compositionally biased region" description="Acidic residues" evidence="1">
    <location>
        <begin position="390"/>
        <end position="424"/>
    </location>
</feature>
<feature type="region of interest" description="Disordered" evidence="1">
    <location>
        <begin position="96"/>
        <end position="245"/>
    </location>
</feature>
<protein>
    <submittedName>
        <fullName evidence="2">Uncharacterized protein</fullName>
    </submittedName>
</protein>
<dbReference type="EMBL" id="CAKOGP040002058">
    <property type="protein sequence ID" value="CAJ1960358.1"/>
    <property type="molecule type" value="Genomic_DNA"/>
</dbReference>
<feature type="compositionally biased region" description="Basic residues" evidence="1">
    <location>
        <begin position="135"/>
        <end position="151"/>
    </location>
</feature>
<feature type="compositionally biased region" description="Polar residues" evidence="1">
    <location>
        <begin position="173"/>
        <end position="182"/>
    </location>
</feature>
<name>A0AAD2G2H8_9STRA</name>
<evidence type="ECO:0000313" key="2">
    <source>
        <dbReference type="EMBL" id="CAJ1960358.1"/>
    </source>
</evidence>
<accession>A0AAD2G2H8</accession>
<gene>
    <name evidence="2" type="ORF">CYCCA115_LOCUS18691</name>
</gene>
<dbReference type="AlphaFoldDB" id="A0AAD2G2H8"/>
<feature type="compositionally biased region" description="Basic residues" evidence="1">
    <location>
        <begin position="111"/>
        <end position="125"/>
    </location>
</feature>
<feature type="compositionally biased region" description="Basic and acidic residues" evidence="1">
    <location>
        <begin position="212"/>
        <end position="226"/>
    </location>
</feature>
<keyword evidence="3" id="KW-1185">Reference proteome</keyword>
<sequence length="432" mass="48345">MFSMVPRSTPWKKADKKKQHYDGDPPQTVPLHMYEKLQLQLMETIDALSERDSEVSSLTSRIKIQTANSSVLTYKLDALENTIEEKDSEIDKLKQELSVLRGNGPTELQVSKKKEKKEKQKKSKSKSNQSDSHGLKKSGKKKKKNLKRITLHNHELSKASEQGDKQPLLATTKCGSVGSNSEDSSDRGMNGSMTKPLEAQHEFENNVVDRGTGPEDVKEEPQDDSMHSQANLCYSPGQGLSRRQTLPPSHRFWKFRSPQLVSPSMSDRPFLDPTMLEMIDEVSDLTRSYRSEFSVSIWSPSPIVKRREIVMSEADKAAIGISGLVVGDNVQMPRRGSIDSGIHDNFTKLVRSNSLKEGNSGIHENFTKLTLSNSLKEGKAWMQMAETSIVEEESIEEESVEEEITDESDGDEDTTCEDILEDDSIASSSMSC</sequence>
<proteinExistence type="predicted"/>
<reference evidence="2" key="1">
    <citation type="submission" date="2023-08" db="EMBL/GenBank/DDBJ databases">
        <authorList>
            <person name="Audoor S."/>
            <person name="Bilcke G."/>
        </authorList>
    </citation>
    <scope>NUCLEOTIDE SEQUENCE</scope>
</reference>
<comment type="caution">
    <text evidence="2">The sequence shown here is derived from an EMBL/GenBank/DDBJ whole genome shotgun (WGS) entry which is preliminary data.</text>
</comment>